<protein>
    <recommendedName>
        <fullName evidence="2 11">Alkaline phosphatase</fullName>
        <ecNumber evidence="2 11">3.1.3.1</ecNumber>
    </recommendedName>
</protein>
<evidence type="ECO:0000256" key="9">
    <source>
        <dbReference type="PIRSR" id="PIRSR601952-2"/>
    </source>
</evidence>
<proteinExistence type="inferred from homology"/>
<feature type="binding site" evidence="9">
    <location>
        <position position="28"/>
    </location>
    <ligand>
        <name>Mg(2+)</name>
        <dbReference type="ChEBI" id="CHEBI:18420"/>
    </ligand>
</feature>
<evidence type="ECO:0000256" key="8">
    <source>
        <dbReference type="PIRSR" id="PIRSR601952-1"/>
    </source>
</evidence>
<dbReference type="SMART" id="SM00098">
    <property type="entry name" value="alkPPc"/>
    <property type="match status" value="1"/>
</dbReference>
<keyword evidence="3" id="KW-0597">Phosphoprotein</keyword>
<dbReference type="CDD" id="cd16012">
    <property type="entry name" value="ALP"/>
    <property type="match status" value="1"/>
</dbReference>
<feature type="binding site" evidence="9">
    <location>
        <position position="275"/>
    </location>
    <ligand>
        <name>Zn(2+)</name>
        <dbReference type="ChEBI" id="CHEBI:29105"/>
        <label>2</label>
    </ligand>
</feature>
<dbReference type="STRING" id="61395.A0A1Y1WJS1"/>
<keyword evidence="13" id="KW-1185">Reference proteome</keyword>
<feature type="binding site" evidence="9">
    <location>
        <position position="28"/>
    </location>
    <ligand>
        <name>Zn(2+)</name>
        <dbReference type="ChEBI" id="CHEBI:29105"/>
        <label>2</label>
    </ligand>
</feature>
<comment type="similarity">
    <text evidence="1 10">Belongs to the alkaline phosphatase family.</text>
</comment>
<evidence type="ECO:0000256" key="10">
    <source>
        <dbReference type="RuleBase" id="RU003946"/>
    </source>
</evidence>
<keyword evidence="4 9" id="KW-0479">Metal-binding</keyword>
<dbReference type="GO" id="GO:0000329">
    <property type="term" value="C:fungal-type vacuole membrane"/>
    <property type="evidence" value="ECO:0007669"/>
    <property type="project" value="TreeGrafter"/>
</dbReference>
<feature type="active site" description="Phosphoserine intermediate" evidence="8">
    <location>
        <position position="76"/>
    </location>
</feature>
<sequence length="504" mass="54823">MPASDYSSNKACNDKGPANKNLIMIVSDGFGIASEAMARGYVQQIDRRPYEWLSSLDEILVGTSRTKSTSSLVTDSAAGATVFACGKKSYNGAIGVTDDEKPCGTVLEAAKLQGYKTGLVSTARITHATPASFAAHVVDRDMEGLIAQHEIGDNVLGNKVDLLLGGGLCFFQPNTTKGSCRTDTLDAWKLAQTKGYSTFSDRASFDALKTSAKLPLLGLFTSGHMSYEIDRDAAKEPSLAEMATKALNILHKNTENSKKGFFIMIEAARIDMAGHDNDPAAHLRDIVQYWETITAVRKFIDAHPDTSMVATSDHETGGLTVGINPDYSWFPKFLQPVKKSTEVICPEITKLPADKRSEFVRTTVIPQYLGLANVTDSDVKSIVDGVASGSTDCKHSVGHVVSKYARLGWTTGGHTGVDVGLYAYGKGTEKLRGSNENTQVGEFLRDFLRLELDSVTKRLANETTVQPGFSWSREETTLLTRRSLSGNSYHEQVDSYHPARAHYH</sequence>
<evidence type="ECO:0000256" key="5">
    <source>
        <dbReference type="ARBA" id="ARBA00022801"/>
    </source>
</evidence>
<dbReference type="Proteomes" id="UP000193922">
    <property type="component" value="Unassembled WGS sequence"/>
</dbReference>
<comment type="caution">
    <text evidence="12">The sequence shown here is derived from an EMBL/GenBank/DDBJ whole genome shotgun (WGS) entry which is preliminary data.</text>
</comment>
<evidence type="ECO:0000313" key="12">
    <source>
        <dbReference type="EMBL" id="ORX73578.1"/>
    </source>
</evidence>
<gene>
    <name evidence="12" type="ORF">DL89DRAFT_220078</name>
</gene>
<dbReference type="RefSeq" id="XP_040746789.1">
    <property type="nucleotide sequence ID" value="XM_040884430.1"/>
</dbReference>
<accession>A0A1Y1WJS1</accession>
<dbReference type="OrthoDB" id="7392499at2759"/>
<evidence type="ECO:0000256" key="2">
    <source>
        <dbReference type="ARBA" id="ARBA00012647"/>
    </source>
</evidence>
<feature type="binding site" evidence="9">
    <location>
        <position position="266"/>
    </location>
    <ligand>
        <name>Mg(2+)</name>
        <dbReference type="ChEBI" id="CHEBI:18420"/>
    </ligand>
</feature>
<dbReference type="EC" id="3.1.3.1" evidence="2 11"/>
<feature type="binding site" evidence="9">
    <location>
        <position position="313"/>
    </location>
    <ligand>
        <name>Zn(2+)</name>
        <dbReference type="ChEBI" id="CHEBI:29105"/>
        <label>2</label>
    </ligand>
</feature>
<comment type="catalytic activity">
    <reaction evidence="11">
        <text>a phosphate monoester + H2O = an alcohol + phosphate</text>
        <dbReference type="Rhea" id="RHEA:15017"/>
        <dbReference type="ChEBI" id="CHEBI:15377"/>
        <dbReference type="ChEBI" id="CHEBI:30879"/>
        <dbReference type="ChEBI" id="CHEBI:43474"/>
        <dbReference type="ChEBI" id="CHEBI:67140"/>
        <dbReference type="EC" id="3.1.3.1"/>
    </reaction>
</comment>
<dbReference type="InterPro" id="IPR018299">
    <property type="entry name" value="Alkaline_phosphatase_AS"/>
</dbReference>
<keyword evidence="7 9" id="KW-0460">Magnesium</keyword>
<dbReference type="PROSITE" id="PS00123">
    <property type="entry name" value="ALKALINE_PHOSPHATASE"/>
    <property type="match status" value="1"/>
</dbReference>
<dbReference type="SUPFAM" id="SSF53649">
    <property type="entry name" value="Alkaline phosphatase-like"/>
    <property type="match status" value="1"/>
</dbReference>
<organism evidence="12 13">
    <name type="scientific">Linderina pennispora</name>
    <dbReference type="NCBI Taxonomy" id="61395"/>
    <lineage>
        <taxon>Eukaryota</taxon>
        <taxon>Fungi</taxon>
        <taxon>Fungi incertae sedis</taxon>
        <taxon>Zoopagomycota</taxon>
        <taxon>Kickxellomycotina</taxon>
        <taxon>Kickxellomycetes</taxon>
        <taxon>Kickxellales</taxon>
        <taxon>Kickxellaceae</taxon>
        <taxon>Linderina</taxon>
    </lineage>
</organism>
<dbReference type="Gene3D" id="1.10.60.40">
    <property type="match status" value="1"/>
</dbReference>
<dbReference type="GO" id="GO:0004035">
    <property type="term" value="F:alkaline phosphatase activity"/>
    <property type="evidence" value="ECO:0007669"/>
    <property type="project" value="UniProtKB-EC"/>
</dbReference>
<comment type="cofactor">
    <cofactor evidence="9">
        <name>Mg(2+)</name>
        <dbReference type="ChEBI" id="CHEBI:18420"/>
    </cofactor>
    <text evidence="9">Binds 1 Mg(2+) ion.</text>
</comment>
<dbReference type="AlphaFoldDB" id="A0A1Y1WJS1"/>
<dbReference type="PRINTS" id="PR00113">
    <property type="entry name" value="ALKPHPHTASE"/>
</dbReference>
<name>A0A1Y1WJS1_9FUNG</name>
<keyword evidence="5 11" id="KW-0378">Hydrolase</keyword>
<evidence type="ECO:0000256" key="11">
    <source>
        <dbReference type="RuleBase" id="RU003947"/>
    </source>
</evidence>
<dbReference type="Pfam" id="PF00245">
    <property type="entry name" value="Alk_phosphatase"/>
    <property type="match status" value="1"/>
</dbReference>
<evidence type="ECO:0000256" key="3">
    <source>
        <dbReference type="ARBA" id="ARBA00022553"/>
    </source>
</evidence>
<evidence type="ECO:0000256" key="7">
    <source>
        <dbReference type="ARBA" id="ARBA00022842"/>
    </source>
</evidence>
<reference evidence="12 13" key="1">
    <citation type="submission" date="2016-07" db="EMBL/GenBank/DDBJ databases">
        <title>Pervasive Adenine N6-methylation of Active Genes in Fungi.</title>
        <authorList>
            <consortium name="DOE Joint Genome Institute"/>
            <person name="Mondo S.J."/>
            <person name="Dannebaum R.O."/>
            <person name="Kuo R.C."/>
            <person name="Labutti K."/>
            <person name="Haridas S."/>
            <person name="Kuo A."/>
            <person name="Salamov A."/>
            <person name="Ahrendt S.R."/>
            <person name="Lipzen A."/>
            <person name="Sullivan W."/>
            <person name="Andreopoulos W.B."/>
            <person name="Clum A."/>
            <person name="Lindquist E."/>
            <person name="Daum C."/>
            <person name="Ramamoorthy G.K."/>
            <person name="Gryganskyi A."/>
            <person name="Culley D."/>
            <person name="Magnuson J.K."/>
            <person name="James T.Y."/>
            <person name="O'Malley M.A."/>
            <person name="Stajich J.E."/>
            <person name="Spatafora J.W."/>
            <person name="Visel A."/>
            <person name="Grigoriev I.V."/>
        </authorList>
    </citation>
    <scope>NUCLEOTIDE SEQUENCE [LARGE SCALE GENOMIC DNA]</scope>
    <source>
        <strain evidence="12 13">ATCC 12442</strain>
    </source>
</reference>
<dbReference type="Gene3D" id="3.40.720.10">
    <property type="entry name" value="Alkaline Phosphatase, subunit A"/>
    <property type="match status" value="1"/>
</dbReference>
<feature type="binding site" evidence="9">
    <location>
        <position position="271"/>
    </location>
    <ligand>
        <name>Zn(2+)</name>
        <dbReference type="ChEBI" id="CHEBI:29105"/>
        <label>2</label>
    </ligand>
</feature>
<dbReference type="PANTHER" id="PTHR11596:SF5">
    <property type="entry name" value="ALKALINE PHOSPHATASE"/>
    <property type="match status" value="1"/>
</dbReference>
<comment type="cofactor">
    <cofactor evidence="9">
        <name>Zn(2+)</name>
        <dbReference type="ChEBI" id="CHEBI:29105"/>
    </cofactor>
    <text evidence="9">Binds 2 Zn(2+) ions.</text>
</comment>
<evidence type="ECO:0000256" key="4">
    <source>
        <dbReference type="ARBA" id="ARBA00022723"/>
    </source>
</evidence>
<dbReference type="PANTHER" id="PTHR11596">
    <property type="entry name" value="ALKALINE PHOSPHATASE"/>
    <property type="match status" value="1"/>
</dbReference>
<dbReference type="InterPro" id="IPR017850">
    <property type="entry name" value="Alkaline_phosphatase_core_sf"/>
</dbReference>
<dbReference type="InterPro" id="IPR001952">
    <property type="entry name" value="Alkaline_phosphatase"/>
</dbReference>
<feature type="binding site" evidence="9">
    <location>
        <position position="314"/>
    </location>
    <ligand>
        <name>Zn(2+)</name>
        <dbReference type="ChEBI" id="CHEBI:29105"/>
        <label>2</label>
    </ligand>
</feature>
<dbReference type="GeneID" id="63801078"/>
<evidence type="ECO:0000256" key="6">
    <source>
        <dbReference type="ARBA" id="ARBA00022833"/>
    </source>
</evidence>
<keyword evidence="6 9" id="KW-0862">Zinc</keyword>
<feature type="binding site" evidence="9">
    <location>
        <position position="414"/>
    </location>
    <ligand>
        <name>Zn(2+)</name>
        <dbReference type="ChEBI" id="CHEBI:29105"/>
        <label>2</label>
    </ligand>
</feature>
<evidence type="ECO:0000256" key="1">
    <source>
        <dbReference type="ARBA" id="ARBA00005984"/>
    </source>
</evidence>
<feature type="binding site" evidence="9">
    <location>
        <position position="129"/>
    </location>
    <ligand>
        <name>Mg(2+)</name>
        <dbReference type="ChEBI" id="CHEBI:18420"/>
    </ligand>
</feature>
<feature type="binding site" evidence="9">
    <location>
        <position position="127"/>
    </location>
    <ligand>
        <name>Mg(2+)</name>
        <dbReference type="ChEBI" id="CHEBI:18420"/>
    </ligand>
</feature>
<evidence type="ECO:0000313" key="13">
    <source>
        <dbReference type="Proteomes" id="UP000193922"/>
    </source>
</evidence>
<dbReference type="EMBL" id="MCFD01000001">
    <property type="protein sequence ID" value="ORX73578.1"/>
    <property type="molecule type" value="Genomic_DNA"/>
</dbReference>
<dbReference type="GO" id="GO:0046872">
    <property type="term" value="F:metal ion binding"/>
    <property type="evidence" value="ECO:0007669"/>
    <property type="project" value="UniProtKB-KW"/>
</dbReference>